<dbReference type="PROSITE" id="PS00455">
    <property type="entry name" value="AMP_BINDING"/>
    <property type="match status" value="1"/>
</dbReference>
<dbReference type="EMBL" id="BAABWD010000003">
    <property type="protein sequence ID" value="GAA6132233.1"/>
    <property type="molecule type" value="Genomic_DNA"/>
</dbReference>
<evidence type="ECO:0000256" key="1">
    <source>
        <dbReference type="ARBA" id="ARBA00006432"/>
    </source>
</evidence>
<name>A0ABP9ZRY8_9GAMM</name>
<dbReference type="InterPro" id="IPR045851">
    <property type="entry name" value="AMP-bd_C_sf"/>
</dbReference>
<evidence type="ECO:0000259" key="5">
    <source>
        <dbReference type="Pfam" id="PF00501"/>
    </source>
</evidence>
<dbReference type="InterPro" id="IPR000873">
    <property type="entry name" value="AMP-dep_synth/lig_dom"/>
</dbReference>
<dbReference type="InterPro" id="IPR025110">
    <property type="entry name" value="AMP-bd_C"/>
</dbReference>
<dbReference type="NCBIfam" id="TIGR01217">
    <property type="entry name" value="ac_ac_CoA_syn"/>
    <property type="match status" value="1"/>
</dbReference>
<dbReference type="CDD" id="cd05943">
    <property type="entry name" value="AACS"/>
    <property type="match status" value="1"/>
</dbReference>
<evidence type="ECO:0000256" key="3">
    <source>
        <dbReference type="ARBA" id="ARBA00022741"/>
    </source>
</evidence>
<dbReference type="InterPro" id="IPR032387">
    <property type="entry name" value="ACAS_N"/>
</dbReference>
<dbReference type="Pfam" id="PF16177">
    <property type="entry name" value="ACAS_N"/>
    <property type="match status" value="1"/>
</dbReference>
<organism evidence="8 9">
    <name type="scientific">Halopseudomonas sabulinigri</name>
    <dbReference type="NCBI Taxonomy" id="472181"/>
    <lineage>
        <taxon>Bacteria</taxon>
        <taxon>Pseudomonadati</taxon>
        <taxon>Pseudomonadota</taxon>
        <taxon>Gammaproteobacteria</taxon>
        <taxon>Pseudomonadales</taxon>
        <taxon>Pseudomonadaceae</taxon>
        <taxon>Halopseudomonas</taxon>
    </lineage>
</organism>
<dbReference type="PANTHER" id="PTHR42921:SF1">
    <property type="entry name" value="ACETOACETYL-COA SYNTHETASE"/>
    <property type="match status" value="1"/>
</dbReference>
<gene>
    <name evidence="8" type="ORF">NBRC116187_25930</name>
</gene>
<evidence type="ECO:0000259" key="7">
    <source>
        <dbReference type="Pfam" id="PF16177"/>
    </source>
</evidence>
<dbReference type="Proteomes" id="UP001486808">
    <property type="component" value="Unassembled WGS sequence"/>
</dbReference>
<keyword evidence="2 8" id="KW-0436">Ligase</keyword>
<accession>A0ABP9ZRY8</accession>
<dbReference type="Gene3D" id="3.30.300.30">
    <property type="match status" value="1"/>
</dbReference>
<feature type="domain" description="Acetyl-coenzyme A synthetase N-terminal" evidence="7">
    <location>
        <begin position="36"/>
        <end position="91"/>
    </location>
</feature>
<dbReference type="InterPro" id="IPR005914">
    <property type="entry name" value="Acac_CoA_synth"/>
</dbReference>
<evidence type="ECO:0000256" key="2">
    <source>
        <dbReference type="ARBA" id="ARBA00022598"/>
    </source>
</evidence>
<evidence type="ECO:0000313" key="8">
    <source>
        <dbReference type="EMBL" id="GAA6132233.1"/>
    </source>
</evidence>
<proteinExistence type="inferred from homology"/>
<reference evidence="8 9" key="1">
    <citation type="submission" date="2024-04" db="EMBL/GenBank/DDBJ databases">
        <title>Draft genome sequence of Halopseudomonas sabulinigri NBRC 116187.</title>
        <authorList>
            <person name="Miyakawa T."/>
            <person name="Kusuya Y."/>
            <person name="Miura T."/>
        </authorList>
    </citation>
    <scope>NUCLEOTIDE SEQUENCE [LARGE SCALE GENOMIC DNA]</scope>
    <source>
        <strain evidence="8 9">4NH20-0042</strain>
    </source>
</reference>
<evidence type="ECO:0000256" key="4">
    <source>
        <dbReference type="ARBA" id="ARBA00022840"/>
    </source>
</evidence>
<evidence type="ECO:0000313" key="9">
    <source>
        <dbReference type="Proteomes" id="UP001486808"/>
    </source>
</evidence>
<comment type="similarity">
    <text evidence="1">Belongs to the ATP-dependent AMP-binding enzyme family.</text>
</comment>
<feature type="domain" description="AMP-binding enzyme C-terminal" evidence="6">
    <location>
        <begin position="590"/>
        <end position="659"/>
    </location>
</feature>
<keyword evidence="9" id="KW-1185">Reference proteome</keyword>
<dbReference type="RefSeq" id="WP_353388979.1">
    <property type="nucleotide sequence ID" value="NZ_BAABWD010000003.1"/>
</dbReference>
<evidence type="ECO:0000259" key="6">
    <source>
        <dbReference type="Pfam" id="PF13193"/>
    </source>
</evidence>
<dbReference type="SUPFAM" id="SSF56801">
    <property type="entry name" value="Acetyl-CoA synthetase-like"/>
    <property type="match status" value="1"/>
</dbReference>
<dbReference type="Pfam" id="PF13193">
    <property type="entry name" value="AMP-binding_C"/>
    <property type="match status" value="1"/>
</dbReference>
<protein>
    <submittedName>
        <fullName evidence="8">Acetoacetate--CoA ligase</fullName>
    </submittedName>
</protein>
<dbReference type="InterPro" id="IPR042099">
    <property type="entry name" value="ANL_N_sf"/>
</dbReference>
<dbReference type="GO" id="GO:0016874">
    <property type="term" value="F:ligase activity"/>
    <property type="evidence" value="ECO:0007669"/>
    <property type="project" value="UniProtKB-KW"/>
</dbReference>
<feature type="domain" description="AMP-dependent synthetase/ligase" evidence="5">
    <location>
        <begin position="95"/>
        <end position="410"/>
    </location>
</feature>
<keyword evidence="4" id="KW-0067">ATP-binding</keyword>
<dbReference type="Pfam" id="PF00501">
    <property type="entry name" value="AMP-binding"/>
    <property type="match status" value="1"/>
</dbReference>
<dbReference type="NCBIfam" id="NF002937">
    <property type="entry name" value="PRK03584.1"/>
    <property type="match status" value="1"/>
</dbReference>
<keyword evidence="3" id="KW-0547">Nucleotide-binding</keyword>
<dbReference type="InterPro" id="IPR020845">
    <property type="entry name" value="AMP-binding_CS"/>
</dbReference>
<dbReference type="PANTHER" id="PTHR42921">
    <property type="entry name" value="ACETOACETYL-COA SYNTHETASE"/>
    <property type="match status" value="1"/>
</dbReference>
<dbReference type="Gene3D" id="3.40.50.12780">
    <property type="entry name" value="N-terminal domain of ligase-like"/>
    <property type="match status" value="2"/>
</dbReference>
<sequence length="698" mass="75939">MSTPLWSPSAERVAATQMDAFRRRVNQQHSLALADYAALHQWSIDEPAAFWALLAEFFAVDFSQPAQQVLRNPEAMPGAEWFAGAELNFAAHLLRRRDDHTALVAISEDGQREQLSYAELAARVAGLQRHLLALGVSPGDRIAALMPNTWQTVVGMLAAASIGAIWSSCSPDFGTQGVVERFGQIQPRVLIACSGYRYAGKTLDMGSKLREILPQLTGLQQLILVPYGGVPAEPADYESVLPCVTWNRACTPGGEPLFAALPFNHPLYILYSSGTTGVPKCIVHGAGGTLLQHLKEHGLHTDLTRDDVLFYFTTCGWMMWNWLVSGLALGATLVLYDGSPFEPSAERLIDLIDEEDISIFGTSAKYLAALEKAGVDPSASHRLSRLKAVLSTGSPLAHEGFDYVYRCFKSDLCLSSISGGTDIVSCFALGNPTLPVWRGELQSKGLGMAVEVWDDDGQAISSRLLKSVGEAGSARQKQAKKRSLRGVNEHSEPAFNAAMATQVGFQGPAKGELVCTRPFPSMPLGFWQDEDGSRYRAAYFERFPGVWAHGDYAEETAHGGMLILGRSDAVLNPGGVRIGTAEIYRQVEKVEAVLESLAIGQQWQGDVRVVLFVRLRDGVMLDAALETEIRQVIRSNTTPRHVPAKIIAVGDIPRTRSGKIVELAVRNVVHGQAVKNTDALANPEALELFRALPALQKQ</sequence>
<comment type="caution">
    <text evidence="8">The sequence shown here is derived from an EMBL/GenBank/DDBJ whole genome shotgun (WGS) entry which is preliminary data.</text>
</comment>